<feature type="region of interest" description="Disordered" evidence="1">
    <location>
        <begin position="190"/>
        <end position="209"/>
    </location>
</feature>
<reference evidence="2" key="1">
    <citation type="journal article" date="2023" name="IMA Fungus">
        <title>Comparative genomic study of the Penicillium genus elucidates a diverse pangenome and 15 lateral gene transfer events.</title>
        <authorList>
            <person name="Petersen C."/>
            <person name="Sorensen T."/>
            <person name="Nielsen M.R."/>
            <person name="Sondergaard T.E."/>
            <person name="Sorensen J.L."/>
            <person name="Fitzpatrick D.A."/>
            <person name="Frisvad J.C."/>
            <person name="Nielsen K.L."/>
        </authorList>
    </citation>
    <scope>NUCLEOTIDE SEQUENCE</scope>
    <source>
        <strain evidence="2">IBT 17514</strain>
    </source>
</reference>
<evidence type="ECO:0000256" key="1">
    <source>
        <dbReference type="SAM" id="MobiDB-lite"/>
    </source>
</evidence>
<feature type="compositionally biased region" description="Basic residues" evidence="1">
    <location>
        <begin position="17"/>
        <end position="36"/>
    </location>
</feature>
<dbReference type="EMBL" id="JAQJAN010000001">
    <property type="protein sequence ID" value="KAJ5740695.1"/>
    <property type="molecule type" value="Genomic_DNA"/>
</dbReference>
<proteinExistence type="predicted"/>
<keyword evidence="3" id="KW-1185">Reference proteome</keyword>
<organism evidence="2 3">
    <name type="scientific">Penicillium malachiteum</name>
    <dbReference type="NCBI Taxonomy" id="1324776"/>
    <lineage>
        <taxon>Eukaryota</taxon>
        <taxon>Fungi</taxon>
        <taxon>Dikarya</taxon>
        <taxon>Ascomycota</taxon>
        <taxon>Pezizomycotina</taxon>
        <taxon>Eurotiomycetes</taxon>
        <taxon>Eurotiomycetidae</taxon>
        <taxon>Eurotiales</taxon>
        <taxon>Aspergillaceae</taxon>
        <taxon>Penicillium</taxon>
    </lineage>
</organism>
<evidence type="ECO:0000313" key="2">
    <source>
        <dbReference type="EMBL" id="KAJ5740695.1"/>
    </source>
</evidence>
<sequence length="340" mass="39779">MAQNKKQNIIQTNNKVAKPKIASKKRNSRGTAPKRKPLFDKRSSQALEEQLLGYLEDYIYKNDGHFPPWYHPPQLDENGDMYRIAEKTQREKTQREYMEHARNDFKDDKCDDRRKQQLLVIARDKKKEAEGAEAYKTFTQSEGQSEADPFCLGHGKWTVYSSVYAEYCWVDRAYSDLQSILFITMNPQKLKRDSETPRPPPRRAPNVGPNDYMAIMTLLPKTVYFDMFTAPTSSSESWYPVKARPEYERQVTIKFQFYHQNYLKFLVPRYILFRHSLPPKTAPTFFEFTAVREGSDNTLPTQNQSEQSDPKVQDNQSKNDGIPKVRSSTRHTRSHNVNQV</sequence>
<feature type="region of interest" description="Disordered" evidence="1">
    <location>
        <begin position="1"/>
        <end position="43"/>
    </location>
</feature>
<dbReference type="AlphaFoldDB" id="A0AAD6N1J5"/>
<evidence type="ECO:0000313" key="3">
    <source>
        <dbReference type="Proteomes" id="UP001215712"/>
    </source>
</evidence>
<reference evidence="2" key="2">
    <citation type="submission" date="2023-01" db="EMBL/GenBank/DDBJ databases">
        <authorList>
            <person name="Petersen C."/>
        </authorList>
    </citation>
    <scope>NUCLEOTIDE SEQUENCE</scope>
    <source>
        <strain evidence="2">IBT 17514</strain>
    </source>
</reference>
<protein>
    <submittedName>
        <fullName evidence="2">Uncharacterized protein</fullName>
    </submittedName>
</protein>
<accession>A0AAD6N1J5</accession>
<dbReference type="Proteomes" id="UP001215712">
    <property type="component" value="Unassembled WGS sequence"/>
</dbReference>
<gene>
    <name evidence="2" type="ORF">N7493_000567</name>
</gene>
<name>A0AAD6N1J5_9EURO</name>
<feature type="region of interest" description="Disordered" evidence="1">
    <location>
        <begin position="296"/>
        <end position="340"/>
    </location>
</feature>
<comment type="caution">
    <text evidence="2">The sequence shown here is derived from an EMBL/GenBank/DDBJ whole genome shotgun (WGS) entry which is preliminary data.</text>
</comment>
<feature type="compositionally biased region" description="Polar residues" evidence="1">
    <location>
        <begin position="296"/>
        <end position="307"/>
    </location>
</feature>
<feature type="compositionally biased region" description="Low complexity" evidence="1">
    <location>
        <begin position="1"/>
        <end position="15"/>
    </location>
</feature>